<dbReference type="RefSeq" id="WP_265217489.1">
    <property type="nucleotide sequence ID" value="NZ_JAPEUL010000004.1"/>
</dbReference>
<evidence type="ECO:0000313" key="2">
    <source>
        <dbReference type="EMBL" id="MCW4628277.1"/>
    </source>
</evidence>
<comment type="caution">
    <text evidence="2">The sequence shown here is derived from an EMBL/GenBank/DDBJ whole genome shotgun (WGS) entry which is preliminary data.</text>
</comment>
<organism evidence="2 3">
    <name type="scientific">Marinomonas rhodophyticola</name>
    <dbReference type="NCBI Taxonomy" id="2992803"/>
    <lineage>
        <taxon>Bacteria</taxon>
        <taxon>Pseudomonadati</taxon>
        <taxon>Pseudomonadota</taxon>
        <taxon>Gammaproteobacteria</taxon>
        <taxon>Oceanospirillales</taxon>
        <taxon>Oceanospirillaceae</taxon>
        <taxon>Marinomonas</taxon>
    </lineage>
</organism>
<dbReference type="Proteomes" id="UP001431181">
    <property type="component" value="Unassembled WGS sequence"/>
</dbReference>
<feature type="compositionally biased region" description="Basic and acidic residues" evidence="1">
    <location>
        <begin position="59"/>
        <end position="86"/>
    </location>
</feature>
<evidence type="ECO:0000256" key="1">
    <source>
        <dbReference type="SAM" id="MobiDB-lite"/>
    </source>
</evidence>
<feature type="region of interest" description="Disordered" evidence="1">
    <location>
        <begin position="1"/>
        <end position="111"/>
    </location>
</feature>
<evidence type="ECO:0000313" key="3">
    <source>
        <dbReference type="Proteomes" id="UP001431181"/>
    </source>
</evidence>
<name>A0ABT3KDT2_9GAMM</name>
<feature type="compositionally biased region" description="Basic and acidic residues" evidence="1">
    <location>
        <begin position="32"/>
        <end position="47"/>
    </location>
</feature>
<dbReference type="EMBL" id="JAPEUL010000004">
    <property type="protein sequence ID" value="MCW4628277.1"/>
    <property type="molecule type" value="Genomic_DNA"/>
</dbReference>
<protein>
    <submittedName>
        <fullName evidence="2">Uncharacterized protein</fullName>
    </submittedName>
</protein>
<sequence>MSEATNKTAAAKAKRNATATKTVAKGATEQATEAKPDAAMKVDETKPTESTPETPSTGEADKLEQSDAEKADSKIEGKNNDGELNKESIGADGAGADLGANATGNDGSQNSVASSDVVINGASDNASSAALGEHFKGAFVVTAKTDVGFWRSGVKFKRLEKTLVLVLAEDESAIDDVEIVGYESSQVVCLSAAKAKRIYNEKNLVVTEIDLDELKVK</sequence>
<keyword evidence="3" id="KW-1185">Reference proteome</keyword>
<feature type="compositionally biased region" description="Low complexity" evidence="1">
    <location>
        <begin position="90"/>
        <end position="107"/>
    </location>
</feature>
<gene>
    <name evidence="2" type="ORF">ONZ52_04280</name>
</gene>
<reference evidence="2" key="1">
    <citation type="submission" date="2022-11" db="EMBL/GenBank/DDBJ databases">
        <title>Marinomonas sp. nov., isolated from marine algae.</title>
        <authorList>
            <person name="Choi D.G."/>
            <person name="Kim J.M."/>
            <person name="Lee J.K."/>
            <person name="Baek J.H."/>
            <person name="Jeon C.O."/>
        </authorList>
    </citation>
    <scope>NUCLEOTIDE SEQUENCE</scope>
    <source>
        <strain evidence="2">KJ51-3</strain>
    </source>
</reference>
<accession>A0ABT3KDT2</accession>
<feature type="compositionally biased region" description="Low complexity" evidence="1">
    <location>
        <begin position="1"/>
        <end position="28"/>
    </location>
</feature>
<proteinExistence type="predicted"/>
<feature type="compositionally biased region" description="Low complexity" evidence="1">
    <location>
        <begin position="48"/>
        <end position="57"/>
    </location>
</feature>